<dbReference type="HOGENOM" id="CLU_887510_0_0_6"/>
<name>B6EPH6_ALISL</name>
<dbReference type="AlphaFoldDB" id="B6EPH6"/>
<gene>
    <name evidence="1" type="ordered locus">VSAL_I0271</name>
</gene>
<protein>
    <submittedName>
        <fullName evidence="1">Uncharacterized protein</fullName>
    </submittedName>
</protein>
<dbReference type="EMBL" id="FM178379">
    <property type="protein sequence ID" value="CAQ77956.1"/>
    <property type="molecule type" value="Genomic_DNA"/>
</dbReference>
<keyword evidence="2" id="KW-1185">Reference proteome</keyword>
<dbReference type="KEGG" id="vsa:VSAL_I0271"/>
<evidence type="ECO:0000313" key="2">
    <source>
        <dbReference type="Proteomes" id="UP000001730"/>
    </source>
</evidence>
<dbReference type="RefSeq" id="WP_012549113.1">
    <property type="nucleotide sequence ID" value="NC_011312.1"/>
</dbReference>
<reference evidence="1 2" key="1">
    <citation type="journal article" date="2008" name="BMC Genomics">
        <title>The genome sequence of the fish pathogen Aliivibrio salmonicida strain LFI1238 shows extensive evidence of gene decay.</title>
        <authorList>
            <person name="Hjerde E."/>
            <person name="Lorentzen M.S."/>
            <person name="Holden M.T."/>
            <person name="Seeger K."/>
            <person name="Paulsen S."/>
            <person name="Bason N."/>
            <person name="Churcher C."/>
            <person name="Harris D."/>
            <person name="Norbertczak H."/>
            <person name="Quail M.A."/>
            <person name="Sanders S."/>
            <person name="Thurston S."/>
            <person name="Parkhill J."/>
            <person name="Willassen N.P."/>
            <person name="Thomson N.R."/>
        </authorList>
    </citation>
    <scope>NUCLEOTIDE SEQUENCE [LARGE SCALE GENOMIC DNA]</scope>
    <source>
        <strain evidence="1 2">LFI1238</strain>
    </source>
</reference>
<organism evidence="1 2">
    <name type="scientific">Aliivibrio salmonicida (strain LFI1238)</name>
    <name type="common">Vibrio salmonicida (strain LFI1238)</name>
    <dbReference type="NCBI Taxonomy" id="316275"/>
    <lineage>
        <taxon>Bacteria</taxon>
        <taxon>Pseudomonadati</taxon>
        <taxon>Pseudomonadota</taxon>
        <taxon>Gammaproteobacteria</taxon>
        <taxon>Vibrionales</taxon>
        <taxon>Vibrionaceae</taxon>
        <taxon>Aliivibrio</taxon>
    </lineage>
</organism>
<evidence type="ECO:0000313" key="1">
    <source>
        <dbReference type="EMBL" id="CAQ77956.1"/>
    </source>
</evidence>
<proteinExistence type="predicted"/>
<dbReference type="Proteomes" id="UP000001730">
    <property type="component" value="Chromosome 1"/>
</dbReference>
<sequence>MQRINLVKNSKNKKVIIGTFDGVAESSVEGFLTGQSQKGSGTTKTEIETLNNEYVLLSGFNADNQITGFNYQASSALSDMTSTSTASHALDALTSFINIDLRDSSDFSFLDMTIFSNYKGQVFTWNSWATKPSIFTSYAKLGDEFNYSATYKGTLNSWKITVNSTASATGDISIVLDSLDMQTIPAPAFECGGSTCYVNVKTLTSLDVDTIKLEYTAGVTRHTIYTNDRDMFIPEIPSYIEDVTYPDSLTPVNVSFLMGDNITNEARSGFMSYSNIKENPPRDGYIDMLIAPGLEMKHQLGVKQSNFISVVSP</sequence>
<accession>B6EPH6</accession>